<feature type="transmembrane region" description="Helical" evidence="7">
    <location>
        <begin position="384"/>
        <end position="406"/>
    </location>
</feature>
<feature type="region of interest" description="Disordered" evidence="6">
    <location>
        <begin position="554"/>
        <end position="577"/>
    </location>
</feature>
<feature type="transmembrane region" description="Helical" evidence="7">
    <location>
        <begin position="27"/>
        <end position="51"/>
    </location>
</feature>
<accession>A0A0D6EL79</accession>
<dbReference type="AlphaFoldDB" id="A0A0D6EL79"/>
<dbReference type="Gene3D" id="1.20.1740.10">
    <property type="entry name" value="Amino acid/polyamine transporter I"/>
    <property type="match status" value="1"/>
</dbReference>
<name>A0A0D6EL79_SPOSA</name>
<evidence type="ECO:0000256" key="3">
    <source>
        <dbReference type="ARBA" id="ARBA00022692"/>
    </source>
</evidence>
<evidence type="ECO:0000256" key="4">
    <source>
        <dbReference type="ARBA" id="ARBA00022989"/>
    </source>
</evidence>
<keyword evidence="2" id="KW-0813">Transport</keyword>
<dbReference type="OrthoDB" id="10054429at2759"/>
<feature type="transmembrane region" description="Helical" evidence="7">
    <location>
        <begin position="448"/>
        <end position="467"/>
    </location>
</feature>
<feature type="transmembrane region" description="Helical" evidence="7">
    <location>
        <begin position="474"/>
        <end position="492"/>
    </location>
</feature>
<dbReference type="PANTHER" id="PTHR45649:SF13">
    <property type="entry name" value="THIAMINE TRANSPORTER THI9"/>
    <property type="match status" value="1"/>
</dbReference>
<dbReference type="Proteomes" id="UP000243876">
    <property type="component" value="Unassembled WGS sequence"/>
</dbReference>
<dbReference type="InterPro" id="IPR002293">
    <property type="entry name" value="AA/rel_permease1"/>
</dbReference>
<keyword evidence="3 7" id="KW-0812">Transmembrane</keyword>
<feature type="transmembrane region" description="Helical" evidence="7">
    <location>
        <begin position="504"/>
        <end position="525"/>
    </location>
</feature>
<protein>
    <submittedName>
        <fullName evidence="8">SPOSA6832_02158-mRNA-1:cds</fullName>
    </submittedName>
</protein>
<evidence type="ECO:0000256" key="1">
    <source>
        <dbReference type="ARBA" id="ARBA00004141"/>
    </source>
</evidence>
<dbReference type="GO" id="GO:0016020">
    <property type="term" value="C:membrane"/>
    <property type="evidence" value="ECO:0007669"/>
    <property type="project" value="UniProtKB-SubCell"/>
</dbReference>
<dbReference type="PANTHER" id="PTHR45649">
    <property type="entry name" value="AMINO-ACID PERMEASE BAT1"/>
    <property type="match status" value="1"/>
</dbReference>
<feature type="transmembrane region" description="Helical" evidence="7">
    <location>
        <begin position="321"/>
        <end position="344"/>
    </location>
</feature>
<evidence type="ECO:0000313" key="9">
    <source>
        <dbReference type="Proteomes" id="UP000243876"/>
    </source>
</evidence>
<evidence type="ECO:0000256" key="2">
    <source>
        <dbReference type="ARBA" id="ARBA00022448"/>
    </source>
</evidence>
<keyword evidence="4 7" id="KW-1133">Transmembrane helix</keyword>
<proteinExistence type="predicted"/>
<evidence type="ECO:0000256" key="7">
    <source>
        <dbReference type="SAM" id="Phobius"/>
    </source>
</evidence>
<organism evidence="8 9">
    <name type="scientific">Sporidiobolus salmonicolor</name>
    <name type="common">Yeast-like fungus</name>
    <name type="synonym">Sporobolomyces salmonicolor</name>
    <dbReference type="NCBI Taxonomy" id="5005"/>
    <lineage>
        <taxon>Eukaryota</taxon>
        <taxon>Fungi</taxon>
        <taxon>Dikarya</taxon>
        <taxon>Basidiomycota</taxon>
        <taxon>Pucciniomycotina</taxon>
        <taxon>Microbotryomycetes</taxon>
        <taxon>Sporidiobolales</taxon>
        <taxon>Sporidiobolaceae</taxon>
        <taxon>Sporobolomyces</taxon>
    </lineage>
</organism>
<sequence>MAGFGSLYVVGSSRLLYSYGLYNGGPVALWTGMVVTTIFMCITAASFAEICSSIPLSGSIYVWAAEAGGKKYGRLFGFIVAYWASTAWTSFVASNTQGTTNYMLAELTVFNSYFPGGGLDDSNVKFRAVQWACSEVFLLGAIMSNLLSRALPSPLLGLNGADDFPPVAKNFTWIFKASAAIIFIDFMLTIIWLPVGVSKTYGFQSAKWVFTEYYNGSGAVRSFREPRLYLLNKADPLAHQPDVWNFMLVYLSTSGVVTGWDASGHIAEETKNASVASARGMFWSCAASGILSIPLIILFSFCSPDLDTLFNIYSPQPFTNIYQMALGKGGGMVMTIVAIVGLFINTSLAVTAASRLVFAIARDGILPGSSWIGKVDKNGQPKNAIIFIGAIAAILLCTILPSSVAFTSLISLPVVVAEGGNGLTLRSSRRLIFTRGDFANAKWSNGRWSVPFCIISVIFNSTLALSHRKVAEECSLTPFAFFLSAFLLAVLLSPLEFPVNAQNMNFACAIFGGVTIFGLISYWIVPEEKWLAARQVRQMLDAAHAQQVAHKTDDVEQAGTADHAESQAKTSALDHSA</sequence>
<dbReference type="Pfam" id="PF13520">
    <property type="entry name" value="AA_permease_2"/>
    <property type="match status" value="1"/>
</dbReference>
<evidence type="ECO:0000256" key="5">
    <source>
        <dbReference type="ARBA" id="ARBA00023136"/>
    </source>
</evidence>
<evidence type="ECO:0000313" key="8">
    <source>
        <dbReference type="EMBL" id="CEQ40513.1"/>
    </source>
</evidence>
<keyword evidence="9" id="KW-1185">Reference proteome</keyword>
<dbReference type="EMBL" id="CENE01000007">
    <property type="protein sequence ID" value="CEQ40513.1"/>
    <property type="molecule type" value="Genomic_DNA"/>
</dbReference>
<reference evidence="9" key="1">
    <citation type="submission" date="2015-02" db="EMBL/GenBank/DDBJ databases">
        <authorList>
            <person name="Gon?alves P."/>
        </authorList>
    </citation>
    <scope>NUCLEOTIDE SEQUENCE [LARGE SCALE GENOMIC DNA]</scope>
</reference>
<feature type="transmembrane region" description="Helical" evidence="7">
    <location>
        <begin position="72"/>
        <end position="93"/>
    </location>
</feature>
<dbReference type="GO" id="GO:0022857">
    <property type="term" value="F:transmembrane transporter activity"/>
    <property type="evidence" value="ECO:0007669"/>
    <property type="project" value="InterPro"/>
</dbReference>
<evidence type="ECO:0000256" key="6">
    <source>
        <dbReference type="SAM" id="MobiDB-lite"/>
    </source>
</evidence>
<feature type="transmembrane region" description="Helical" evidence="7">
    <location>
        <begin position="281"/>
        <end position="301"/>
    </location>
</feature>
<gene>
    <name evidence="8" type="primary">SPOSA6832_02158</name>
</gene>
<feature type="transmembrane region" description="Helical" evidence="7">
    <location>
        <begin position="173"/>
        <end position="195"/>
    </location>
</feature>
<comment type="subcellular location">
    <subcellularLocation>
        <location evidence="1">Membrane</location>
        <topology evidence="1">Multi-pass membrane protein</topology>
    </subcellularLocation>
</comment>
<keyword evidence="5 7" id="KW-0472">Membrane</keyword>